<dbReference type="SMART" id="SM00355">
    <property type="entry name" value="ZnF_C2H2"/>
    <property type="match status" value="2"/>
</dbReference>
<keyword evidence="5" id="KW-0539">Nucleus</keyword>
<keyword evidence="1" id="KW-0479">Metal-binding</keyword>
<sequence>MSDLEARVCAILDVMVTATVSEMGKVISSSDPACPNEPPSGTEIKQESSDQKVMQFSVFLESLAQEAVEKICQLFEECSSLLRLEVSQGAEEIEDLRRRLRGVEMDLKLVMEGSAELGGQEEVTQEQSEERQEGEEDCRGSMRDCCLPVFIICQVEPVDPVDGNDPVYTIRPKGLMKPRSRVRGSRESRGQKEQALSCRLCRKTFSKLLQLKAHQAVHGANAEKPFLCSQCGRGFSFQRSLSAHMLIHTGK</sequence>
<accession>A0ABV0RTA0</accession>
<feature type="region of interest" description="Disordered" evidence="7">
    <location>
        <begin position="27"/>
        <end position="48"/>
    </location>
</feature>
<feature type="domain" description="C2H2-type" evidence="8">
    <location>
        <begin position="226"/>
        <end position="251"/>
    </location>
</feature>
<evidence type="ECO:0000256" key="7">
    <source>
        <dbReference type="SAM" id="MobiDB-lite"/>
    </source>
</evidence>
<evidence type="ECO:0000256" key="2">
    <source>
        <dbReference type="ARBA" id="ARBA00022737"/>
    </source>
</evidence>
<keyword evidence="3 6" id="KW-0863">Zinc-finger</keyword>
<dbReference type="Pfam" id="PF00096">
    <property type="entry name" value="zf-C2H2"/>
    <property type="match status" value="2"/>
</dbReference>
<dbReference type="InterPro" id="IPR036236">
    <property type="entry name" value="Znf_C2H2_sf"/>
</dbReference>
<evidence type="ECO:0000256" key="1">
    <source>
        <dbReference type="ARBA" id="ARBA00022723"/>
    </source>
</evidence>
<dbReference type="Gene3D" id="3.30.160.60">
    <property type="entry name" value="Classic Zinc Finger"/>
    <property type="match status" value="1"/>
</dbReference>
<dbReference type="EMBL" id="JAHRIN010058913">
    <property type="protein sequence ID" value="MEQ2211413.1"/>
    <property type="molecule type" value="Genomic_DNA"/>
</dbReference>
<comment type="caution">
    <text evidence="9">The sequence shown here is derived from an EMBL/GenBank/DDBJ whole genome shotgun (WGS) entry which is preliminary data.</text>
</comment>
<evidence type="ECO:0000256" key="3">
    <source>
        <dbReference type="ARBA" id="ARBA00022771"/>
    </source>
</evidence>
<dbReference type="PROSITE" id="PS50157">
    <property type="entry name" value="ZINC_FINGER_C2H2_2"/>
    <property type="match status" value="2"/>
</dbReference>
<reference evidence="9 10" key="1">
    <citation type="submission" date="2021-06" db="EMBL/GenBank/DDBJ databases">
        <authorList>
            <person name="Palmer J.M."/>
        </authorList>
    </citation>
    <scope>NUCLEOTIDE SEQUENCE [LARGE SCALE GENOMIC DNA]</scope>
    <source>
        <strain evidence="9 10">XC_2019</strain>
        <tissue evidence="9">Muscle</tissue>
    </source>
</reference>
<proteinExistence type="predicted"/>
<evidence type="ECO:0000313" key="10">
    <source>
        <dbReference type="Proteomes" id="UP001434883"/>
    </source>
</evidence>
<evidence type="ECO:0000313" key="9">
    <source>
        <dbReference type="EMBL" id="MEQ2211413.1"/>
    </source>
</evidence>
<evidence type="ECO:0000256" key="6">
    <source>
        <dbReference type="PROSITE-ProRule" id="PRU00042"/>
    </source>
</evidence>
<dbReference type="PANTHER" id="PTHR14003:SF23">
    <property type="entry name" value="ZINC FINGER PROTEIN 143"/>
    <property type="match status" value="1"/>
</dbReference>
<gene>
    <name evidence="9" type="ORF">XENOCAPTIV_030820</name>
</gene>
<dbReference type="Proteomes" id="UP001434883">
    <property type="component" value="Unassembled WGS sequence"/>
</dbReference>
<dbReference type="SUPFAM" id="SSF57667">
    <property type="entry name" value="beta-beta-alpha zinc fingers"/>
    <property type="match status" value="1"/>
</dbReference>
<keyword evidence="2" id="KW-0677">Repeat</keyword>
<dbReference type="InterPro" id="IPR013087">
    <property type="entry name" value="Znf_C2H2_type"/>
</dbReference>
<protein>
    <recommendedName>
        <fullName evidence="8">C2H2-type domain-containing protein</fullName>
    </recommendedName>
</protein>
<feature type="region of interest" description="Disordered" evidence="7">
    <location>
        <begin position="114"/>
        <end position="136"/>
    </location>
</feature>
<evidence type="ECO:0000256" key="4">
    <source>
        <dbReference type="ARBA" id="ARBA00022833"/>
    </source>
</evidence>
<dbReference type="PANTHER" id="PTHR14003">
    <property type="entry name" value="TRANSCRIPTIONAL REPRESSOR PROTEIN YY"/>
    <property type="match status" value="1"/>
</dbReference>
<feature type="non-terminal residue" evidence="9">
    <location>
        <position position="251"/>
    </location>
</feature>
<evidence type="ECO:0000256" key="5">
    <source>
        <dbReference type="ARBA" id="ARBA00023242"/>
    </source>
</evidence>
<keyword evidence="10" id="KW-1185">Reference proteome</keyword>
<feature type="domain" description="C2H2-type" evidence="8">
    <location>
        <begin position="196"/>
        <end position="223"/>
    </location>
</feature>
<name>A0ABV0RTA0_9TELE</name>
<evidence type="ECO:0000259" key="8">
    <source>
        <dbReference type="PROSITE" id="PS50157"/>
    </source>
</evidence>
<keyword evidence="4" id="KW-0862">Zinc</keyword>
<dbReference type="PROSITE" id="PS00028">
    <property type="entry name" value="ZINC_FINGER_C2H2_1"/>
    <property type="match status" value="2"/>
</dbReference>
<organism evidence="9 10">
    <name type="scientific">Xenoophorus captivus</name>
    <dbReference type="NCBI Taxonomy" id="1517983"/>
    <lineage>
        <taxon>Eukaryota</taxon>
        <taxon>Metazoa</taxon>
        <taxon>Chordata</taxon>
        <taxon>Craniata</taxon>
        <taxon>Vertebrata</taxon>
        <taxon>Euteleostomi</taxon>
        <taxon>Actinopterygii</taxon>
        <taxon>Neopterygii</taxon>
        <taxon>Teleostei</taxon>
        <taxon>Neoteleostei</taxon>
        <taxon>Acanthomorphata</taxon>
        <taxon>Ovalentaria</taxon>
        <taxon>Atherinomorphae</taxon>
        <taxon>Cyprinodontiformes</taxon>
        <taxon>Goodeidae</taxon>
        <taxon>Xenoophorus</taxon>
    </lineage>
</organism>